<sequence>MKTRNVIIICLSIIGIIIFGLFQFVIIPKNNQKTENYILSQQNPITHDLNTILEYKSKYMGSASNIGNLFYNLPLNDLIKSFELSPDNLTLQVNCKNKDEVNEEMLNKALIYNSTAVFALVDNLEKINYNFSDFVYSFSRADVEKWYGEDLSSLIDKDKWKEKVQDKIKNKEYVNDCIKEILKKK</sequence>
<gene>
    <name evidence="3" type="ORF">H9637_12510</name>
</gene>
<evidence type="ECO:0000313" key="4">
    <source>
        <dbReference type="Proteomes" id="UP000627166"/>
    </source>
</evidence>
<name>A0ABR8YUE8_9CLOT</name>
<dbReference type="Proteomes" id="UP000627166">
    <property type="component" value="Unassembled WGS sequence"/>
</dbReference>
<feature type="domain" description="DUF4825" evidence="2">
    <location>
        <begin position="53"/>
        <end position="133"/>
    </location>
</feature>
<keyword evidence="1" id="KW-0812">Transmembrane</keyword>
<keyword evidence="4" id="KW-1185">Reference proteome</keyword>
<reference evidence="3 4" key="1">
    <citation type="submission" date="2020-08" db="EMBL/GenBank/DDBJ databases">
        <title>A Genomic Blueprint of the Chicken Gut Microbiome.</title>
        <authorList>
            <person name="Gilroy R."/>
            <person name="Ravi A."/>
            <person name="Getino M."/>
            <person name="Pursley I."/>
            <person name="Horton D.L."/>
            <person name="Alikhan N.-F."/>
            <person name="Baker D."/>
            <person name="Gharbi K."/>
            <person name="Hall N."/>
            <person name="Watson M."/>
            <person name="Adriaenssens E.M."/>
            <person name="Foster-Nyarko E."/>
            <person name="Jarju S."/>
            <person name="Secka A."/>
            <person name="Antonio M."/>
            <person name="Oren A."/>
            <person name="Chaudhuri R."/>
            <person name="La Ragione R.M."/>
            <person name="Hildebrand F."/>
            <person name="Pallen M.J."/>
        </authorList>
    </citation>
    <scope>NUCLEOTIDE SEQUENCE [LARGE SCALE GENOMIC DNA]</scope>
    <source>
        <strain evidence="3 4">N37</strain>
    </source>
</reference>
<dbReference type="InterPro" id="IPR032250">
    <property type="entry name" value="DUF4825"/>
</dbReference>
<accession>A0ABR8YUE8</accession>
<keyword evidence="1" id="KW-1133">Transmembrane helix</keyword>
<dbReference type="EMBL" id="JACSQB010000099">
    <property type="protein sequence ID" value="MBD8047855.1"/>
    <property type="molecule type" value="Genomic_DNA"/>
</dbReference>
<dbReference type="RefSeq" id="WP_191740813.1">
    <property type="nucleotide sequence ID" value="NZ_JACSQB010000099.1"/>
</dbReference>
<protein>
    <submittedName>
        <fullName evidence="3">DUF4825 domain-containing protein</fullName>
    </submittedName>
</protein>
<proteinExistence type="predicted"/>
<evidence type="ECO:0000313" key="3">
    <source>
        <dbReference type="EMBL" id="MBD8047855.1"/>
    </source>
</evidence>
<feature type="transmembrane region" description="Helical" evidence="1">
    <location>
        <begin position="6"/>
        <end position="27"/>
    </location>
</feature>
<keyword evidence="1" id="KW-0472">Membrane</keyword>
<organism evidence="3 4">
    <name type="scientific">Clostridium faecium</name>
    <dbReference type="NCBI Taxonomy" id="2762223"/>
    <lineage>
        <taxon>Bacteria</taxon>
        <taxon>Bacillati</taxon>
        <taxon>Bacillota</taxon>
        <taxon>Clostridia</taxon>
        <taxon>Eubacteriales</taxon>
        <taxon>Clostridiaceae</taxon>
        <taxon>Clostridium</taxon>
    </lineage>
</organism>
<evidence type="ECO:0000259" key="2">
    <source>
        <dbReference type="Pfam" id="PF16107"/>
    </source>
</evidence>
<comment type="caution">
    <text evidence="3">The sequence shown here is derived from an EMBL/GenBank/DDBJ whole genome shotgun (WGS) entry which is preliminary data.</text>
</comment>
<evidence type="ECO:0000256" key="1">
    <source>
        <dbReference type="SAM" id="Phobius"/>
    </source>
</evidence>
<dbReference type="Pfam" id="PF16107">
    <property type="entry name" value="DUF4825"/>
    <property type="match status" value="1"/>
</dbReference>